<proteinExistence type="predicted"/>
<reference evidence="2" key="1">
    <citation type="submission" date="2019-06" db="EMBL/GenBank/DDBJ databases">
        <authorList>
            <person name="Broberg M."/>
        </authorList>
    </citation>
    <scope>NUCLEOTIDE SEQUENCE [LARGE SCALE GENOMIC DNA]</scope>
</reference>
<dbReference type="AlphaFoldDB" id="A0A9P0EN82"/>
<dbReference type="EMBL" id="CABFOC020000074">
    <property type="protein sequence ID" value="CAH0057411.1"/>
    <property type="molecule type" value="Genomic_DNA"/>
</dbReference>
<keyword evidence="2" id="KW-1185">Reference proteome</keyword>
<organism evidence="1 2">
    <name type="scientific">Clonostachys solani</name>
    <dbReference type="NCBI Taxonomy" id="160281"/>
    <lineage>
        <taxon>Eukaryota</taxon>
        <taxon>Fungi</taxon>
        <taxon>Dikarya</taxon>
        <taxon>Ascomycota</taxon>
        <taxon>Pezizomycotina</taxon>
        <taxon>Sordariomycetes</taxon>
        <taxon>Hypocreomycetidae</taxon>
        <taxon>Hypocreales</taxon>
        <taxon>Bionectriaceae</taxon>
        <taxon>Clonostachys</taxon>
    </lineage>
</organism>
<sequence>MSLSQLSKASWMAPPMDRAHCLGPESVLDCLGDLIELIRWSELNSFMNVSVPLSEIKSVLQESPRRRFGKEIWLEAANLVHKSHQSCVVLARQDLIWRHRRGFRPLAKLFADTEGQLNTCIDVLKVVAFAATCYTMKTVSLTINRDPEKAKKVANDLICKLSTENMSAPISLLLDDPVVRAHLFVREVRQHTRELSLIILRSLREALDSWNHFIVIPFCQQDPQIVERWFPNDNRIKKEGCYESFGGLERRIVDVTNRLERTASSYAIGNCCGCNTNQGGLIPAVIPVIHRMKTCPYIPNSGSVH</sequence>
<name>A0A9P0EN82_9HYPO</name>
<gene>
    <name evidence="1" type="ORF">CSOL1703_00007188</name>
</gene>
<reference evidence="1 2" key="2">
    <citation type="submission" date="2021-10" db="EMBL/GenBank/DDBJ databases">
        <authorList>
            <person name="Piombo E."/>
        </authorList>
    </citation>
    <scope>NUCLEOTIDE SEQUENCE [LARGE SCALE GENOMIC DNA]</scope>
</reference>
<dbReference type="OrthoDB" id="5144633at2759"/>
<dbReference type="Proteomes" id="UP000775872">
    <property type="component" value="Unassembled WGS sequence"/>
</dbReference>
<evidence type="ECO:0000313" key="1">
    <source>
        <dbReference type="EMBL" id="CAH0057411.1"/>
    </source>
</evidence>
<evidence type="ECO:0000313" key="2">
    <source>
        <dbReference type="Proteomes" id="UP000775872"/>
    </source>
</evidence>
<accession>A0A9P0EN82</accession>
<protein>
    <submittedName>
        <fullName evidence="1">Uncharacterized protein</fullName>
    </submittedName>
</protein>
<comment type="caution">
    <text evidence="1">The sequence shown here is derived from an EMBL/GenBank/DDBJ whole genome shotgun (WGS) entry which is preliminary data.</text>
</comment>